<name>A0AAE1J8S0_9FABA</name>
<dbReference type="InterPro" id="IPR035897">
    <property type="entry name" value="Toll_tir_struct_dom_sf"/>
</dbReference>
<sequence length="368" mass="42064">MTRLAPSSSSFNYQWTYDVFINFRGEDTYHGFVGNVYKVLKDTGVRTFLDDEELRGGDKITPELLKAIENSRMAITVFSKNYASSTFCLKELLKIHDECINGKGRLVLPIFYDVEPTEVRRQKGCYEQALSEHRNNIRADEDEINSWKFTLQEVSTISGYHLDLRKNGYEYQFIGRIVKEISSKINRAPLDVSEYSVGLESQVKEIASLLQIESNDKVIMVGICGMGGLGKTTTARALYNSIANNFESLCFLHDVNKRSEKHGLEKVQETIISNILGVDKKIQDVNDGVQVMKNRFKEKKILLILDNIDNDEQLKKLAGDCIWFSGGSRIIITTRNRHLLERNGVECIYNMEVLNPEESLELLSWNTF</sequence>
<dbReference type="PANTHER" id="PTHR11017:SF570">
    <property type="entry name" value="DISEASE RESISTANCE PROTEIN (TIR-NBS CLASS)-RELATED"/>
    <property type="match status" value="1"/>
</dbReference>
<feature type="domain" description="TIR" evidence="2">
    <location>
        <begin position="15"/>
        <end position="185"/>
    </location>
</feature>
<dbReference type="InterPro" id="IPR044974">
    <property type="entry name" value="Disease_R_plants"/>
</dbReference>
<dbReference type="InterPro" id="IPR027417">
    <property type="entry name" value="P-loop_NTPase"/>
</dbReference>
<dbReference type="SMART" id="SM00255">
    <property type="entry name" value="TIR"/>
    <property type="match status" value="1"/>
</dbReference>
<dbReference type="GO" id="GO:0043531">
    <property type="term" value="F:ADP binding"/>
    <property type="evidence" value="ECO:0007669"/>
    <property type="project" value="InterPro"/>
</dbReference>
<dbReference type="FunFam" id="3.40.50.10140:FF:000007">
    <property type="entry name" value="Disease resistance protein (TIR-NBS-LRR class)"/>
    <property type="match status" value="1"/>
</dbReference>
<dbReference type="PANTHER" id="PTHR11017">
    <property type="entry name" value="LEUCINE-RICH REPEAT-CONTAINING PROTEIN"/>
    <property type="match status" value="1"/>
</dbReference>
<gene>
    <name evidence="3" type="ORF">QN277_029053</name>
</gene>
<evidence type="ECO:0000256" key="1">
    <source>
        <dbReference type="ARBA" id="ARBA00023027"/>
    </source>
</evidence>
<keyword evidence="1" id="KW-0520">NAD</keyword>
<dbReference type="Pfam" id="PF01582">
    <property type="entry name" value="TIR"/>
    <property type="match status" value="1"/>
</dbReference>
<evidence type="ECO:0000313" key="3">
    <source>
        <dbReference type="EMBL" id="KAK4263669.1"/>
    </source>
</evidence>
<dbReference type="Gene3D" id="3.40.50.300">
    <property type="entry name" value="P-loop containing nucleotide triphosphate hydrolases"/>
    <property type="match status" value="1"/>
</dbReference>
<dbReference type="Proteomes" id="UP001293593">
    <property type="component" value="Unassembled WGS sequence"/>
</dbReference>
<dbReference type="Pfam" id="PF00931">
    <property type="entry name" value="NB-ARC"/>
    <property type="match status" value="1"/>
</dbReference>
<dbReference type="PROSITE" id="PS50104">
    <property type="entry name" value="TIR"/>
    <property type="match status" value="1"/>
</dbReference>
<dbReference type="Gene3D" id="3.40.50.10140">
    <property type="entry name" value="Toll/interleukin-1 receptor homology (TIR) domain"/>
    <property type="match status" value="1"/>
</dbReference>
<dbReference type="EMBL" id="JAWXYG010000009">
    <property type="protein sequence ID" value="KAK4263669.1"/>
    <property type="molecule type" value="Genomic_DNA"/>
</dbReference>
<evidence type="ECO:0000313" key="4">
    <source>
        <dbReference type="Proteomes" id="UP001293593"/>
    </source>
</evidence>
<keyword evidence="4" id="KW-1185">Reference proteome</keyword>
<comment type="caution">
    <text evidence="3">The sequence shown here is derived from an EMBL/GenBank/DDBJ whole genome shotgun (WGS) entry which is preliminary data.</text>
</comment>
<organism evidence="3 4">
    <name type="scientific">Acacia crassicarpa</name>
    <name type="common">northern wattle</name>
    <dbReference type="NCBI Taxonomy" id="499986"/>
    <lineage>
        <taxon>Eukaryota</taxon>
        <taxon>Viridiplantae</taxon>
        <taxon>Streptophyta</taxon>
        <taxon>Embryophyta</taxon>
        <taxon>Tracheophyta</taxon>
        <taxon>Spermatophyta</taxon>
        <taxon>Magnoliopsida</taxon>
        <taxon>eudicotyledons</taxon>
        <taxon>Gunneridae</taxon>
        <taxon>Pentapetalae</taxon>
        <taxon>rosids</taxon>
        <taxon>fabids</taxon>
        <taxon>Fabales</taxon>
        <taxon>Fabaceae</taxon>
        <taxon>Caesalpinioideae</taxon>
        <taxon>mimosoid clade</taxon>
        <taxon>Acacieae</taxon>
        <taxon>Acacia</taxon>
    </lineage>
</organism>
<dbReference type="GO" id="GO:0006952">
    <property type="term" value="P:defense response"/>
    <property type="evidence" value="ECO:0007669"/>
    <property type="project" value="InterPro"/>
</dbReference>
<reference evidence="3" key="1">
    <citation type="submission" date="2023-10" db="EMBL/GenBank/DDBJ databases">
        <title>Chromosome-level genome of the transformable northern wattle, Acacia crassicarpa.</title>
        <authorList>
            <person name="Massaro I."/>
            <person name="Sinha N.R."/>
            <person name="Poethig S."/>
            <person name="Leichty A.R."/>
        </authorList>
    </citation>
    <scope>NUCLEOTIDE SEQUENCE</scope>
    <source>
        <strain evidence="3">Acra3RX</strain>
        <tissue evidence="3">Leaf</tissue>
    </source>
</reference>
<evidence type="ECO:0000259" key="2">
    <source>
        <dbReference type="PROSITE" id="PS50104"/>
    </source>
</evidence>
<dbReference type="AlphaFoldDB" id="A0AAE1J8S0"/>
<dbReference type="SUPFAM" id="SSF52200">
    <property type="entry name" value="Toll/Interleukin receptor TIR domain"/>
    <property type="match status" value="1"/>
</dbReference>
<proteinExistence type="predicted"/>
<protein>
    <recommendedName>
        <fullName evidence="2">TIR domain-containing protein</fullName>
    </recommendedName>
</protein>
<dbReference type="PRINTS" id="PR00364">
    <property type="entry name" value="DISEASERSIST"/>
</dbReference>
<dbReference type="SUPFAM" id="SSF52540">
    <property type="entry name" value="P-loop containing nucleoside triphosphate hydrolases"/>
    <property type="match status" value="1"/>
</dbReference>
<accession>A0AAE1J8S0</accession>
<dbReference type="InterPro" id="IPR000157">
    <property type="entry name" value="TIR_dom"/>
</dbReference>
<dbReference type="InterPro" id="IPR002182">
    <property type="entry name" value="NB-ARC"/>
</dbReference>
<dbReference type="GO" id="GO:0007165">
    <property type="term" value="P:signal transduction"/>
    <property type="evidence" value="ECO:0007669"/>
    <property type="project" value="InterPro"/>
</dbReference>